<evidence type="ECO:0000256" key="3">
    <source>
        <dbReference type="ARBA" id="ARBA00022692"/>
    </source>
</evidence>
<dbReference type="NCBIfam" id="TIGR02532">
    <property type="entry name" value="IV_pilin_GFxxxE"/>
    <property type="match status" value="1"/>
</dbReference>
<name>A0A068NW55_FIMGI</name>
<evidence type="ECO:0008006" key="9">
    <source>
        <dbReference type="Google" id="ProtNLM"/>
    </source>
</evidence>
<evidence type="ECO:0000313" key="8">
    <source>
        <dbReference type="Proteomes" id="UP000027982"/>
    </source>
</evidence>
<keyword evidence="3" id="KW-0812">Transmembrane</keyword>
<dbReference type="SUPFAM" id="SSF54523">
    <property type="entry name" value="Pili subunits"/>
    <property type="match status" value="1"/>
</dbReference>
<dbReference type="STRING" id="661478.OP10G_4194"/>
<keyword evidence="5" id="KW-0472">Membrane</keyword>
<dbReference type="InterPro" id="IPR012902">
    <property type="entry name" value="N_methyl_site"/>
</dbReference>
<evidence type="ECO:0000256" key="4">
    <source>
        <dbReference type="ARBA" id="ARBA00022989"/>
    </source>
</evidence>
<dbReference type="HOGENOM" id="CLU_041661_1_0_0"/>
<dbReference type="EMBL" id="CP007139">
    <property type="protein sequence ID" value="AIE87562.1"/>
    <property type="molecule type" value="Genomic_DNA"/>
</dbReference>
<comment type="subcellular location">
    <subcellularLocation>
        <location evidence="1">Membrane</location>
        <topology evidence="1">Single-pass membrane protein</topology>
    </subcellularLocation>
</comment>
<gene>
    <name evidence="7" type="ORF">OP10G_4194</name>
</gene>
<sequence>MKRRSKAFTLIELLVVIAIIAILAAILFPVFAQAKRAAKNSADISNMKQITLGQLIYTGDFDDMFSPVNGNDADSGTFSRTWIQKTAPYIKNLPIFQSPLDSRHDAPVASWATSFSPDNFKNAIGLSYAPNAYTHSANSAGYAAGCSDSAPCVLGGVMNQNDNGNYVLPHSKSQTQVTQPASTILLGDLFDDSMYKSGCCGFGNISEWFSAAFLQIRIPGDIGGQYEWFGPEDIPNGLAATTNPFPTGPDGGVSLTSGVNANFSFVDGHTKGMQPRATDPDPINNRAKKPVGCRPLRRLPRIRPAPHRWSWAPMTATSDSQ</sequence>
<evidence type="ECO:0000256" key="6">
    <source>
        <dbReference type="SAM" id="MobiDB-lite"/>
    </source>
</evidence>
<evidence type="ECO:0000256" key="5">
    <source>
        <dbReference type="ARBA" id="ARBA00023136"/>
    </source>
</evidence>
<dbReference type="InterPro" id="IPR045584">
    <property type="entry name" value="Pilin-like"/>
</dbReference>
<organism evidence="7 8">
    <name type="scientific">Fimbriimonas ginsengisoli Gsoil 348</name>
    <dbReference type="NCBI Taxonomy" id="661478"/>
    <lineage>
        <taxon>Bacteria</taxon>
        <taxon>Bacillati</taxon>
        <taxon>Armatimonadota</taxon>
        <taxon>Fimbriimonadia</taxon>
        <taxon>Fimbriimonadales</taxon>
        <taxon>Fimbriimonadaceae</taxon>
        <taxon>Fimbriimonas</taxon>
    </lineage>
</organism>
<protein>
    <recommendedName>
        <fullName evidence="9">Prepilin-type N-terminal cleavage/methylation domain-containing protein</fullName>
    </recommendedName>
</protein>
<keyword evidence="8" id="KW-1185">Reference proteome</keyword>
<dbReference type="AlphaFoldDB" id="A0A068NW55"/>
<evidence type="ECO:0000256" key="1">
    <source>
        <dbReference type="ARBA" id="ARBA00004167"/>
    </source>
</evidence>
<dbReference type="OrthoDB" id="9127144at2"/>
<evidence type="ECO:0000313" key="7">
    <source>
        <dbReference type="EMBL" id="AIE87562.1"/>
    </source>
</evidence>
<dbReference type="PANTHER" id="PTHR30093">
    <property type="entry name" value="GENERAL SECRETION PATHWAY PROTEIN G"/>
    <property type="match status" value="1"/>
</dbReference>
<proteinExistence type="predicted"/>
<dbReference type="Gene3D" id="3.30.700.10">
    <property type="entry name" value="Glycoprotein, Type 4 Pilin"/>
    <property type="match status" value="1"/>
</dbReference>
<dbReference type="Proteomes" id="UP000027982">
    <property type="component" value="Chromosome"/>
</dbReference>
<evidence type="ECO:0000256" key="2">
    <source>
        <dbReference type="ARBA" id="ARBA00022481"/>
    </source>
</evidence>
<keyword evidence="4" id="KW-1133">Transmembrane helix</keyword>
<dbReference type="PANTHER" id="PTHR30093:SF44">
    <property type="entry name" value="TYPE II SECRETION SYSTEM CORE PROTEIN G"/>
    <property type="match status" value="1"/>
</dbReference>
<dbReference type="RefSeq" id="WP_025228543.1">
    <property type="nucleotide sequence ID" value="NZ_CP007139.1"/>
</dbReference>
<dbReference type="GO" id="GO:0016020">
    <property type="term" value="C:membrane"/>
    <property type="evidence" value="ECO:0007669"/>
    <property type="project" value="UniProtKB-SubCell"/>
</dbReference>
<reference evidence="7 8" key="1">
    <citation type="journal article" date="2014" name="PLoS ONE">
        <title>The first complete genome sequence of the class fimbriimonadia in the phylum armatimonadetes.</title>
        <authorList>
            <person name="Hu Z.Y."/>
            <person name="Wang Y.Z."/>
            <person name="Im W.T."/>
            <person name="Wang S.Y."/>
            <person name="Zhao G.P."/>
            <person name="Zheng H.J."/>
            <person name="Quan Z.X."/>
        </authorList>
    </citation>
    <scope>NUCLEOTIDE SEQUENCE [LARGE SCALE GENOMIC DNA]</scope>
    <source>
        <strain evidence="7">Gsoil 348</strain>
    </source>
</reference>
<accession>A0A068NW55</accession>
<dbReference type="Pfam" id="PF07963">
    <property type="entry name" value="N_methyl"/>
    <property type="match status" value="1"/>
</dbReference>
<feature type="region of interest" description="Disordered" evidence="6">
    <location>
        <begin position="272"/>
        <end position="291"/>
    </location>
</feature>
<dbReference type="KEGG" id="fgi:OP10G_4194"/>
<dbReference type="eggNOG" id="COG2165">
    <property type="taxonomic scope" value="Bacteria"/>
</dbReference>
<keyword evidence="2" id="KW-0488">Methylation</keyword>